<comment type="similarity">
    <text evidence="1">Belongs to the peptidase M16 family.</text>
</comment>
<evidence type="ECO:0000256" key="1">
    <source>
        <dbReference type="ARBA" id="ARBA00007261"/>
    </source>
</evidence>
<keyword evidence="4" id="KW-0378">Hydrolase</keyword>
<evidence type="ECO:0000313" key="4">
    <source>
        <dbReference type="EMBL" id="CBH74058.1"/>
    </source>
</evidence>
<name>E6PC75_9ZZZZ</name>
<dbReference type="Pfam" id="PF00675">
    <property type="entry name" value="Peptidase_M16"/>
    <property type="match status" value="1"/>
</dbReference>
<dbReference type="Gene3D" id="3.30.830.10">
    <property type="entry name" value="Metalloenzyme, LuxS/M16 peptidase-like"/>
    <property type="match status" value="2"/>
</dbReference>
<dbReference type="Pfam" id="PF05193">
    <property type="entry name" value="Peptidase_M16_C"/>
    <property type="match status" value="1"/>
</dbReference>
<feature type="domain" description="Peptidase M16 C-terminal" evidence="3">
    <location>
        <begin position="169"/>
        <end position="338"/>
    </location>
</feature>
<dbReference type="FunFam" id="3.30.830.10:FF:000008">
    <property type="entry name" value="Mitochondrial-processing peptidase subunit beta"/>
    <property type="match status" value="1"/>
</dbReference>
<protein>
    <submittedName>
        <fullName evidence="4">Specific processing protease</fullName>
        <ecNumber evidence="4">3.4.24.-</ecNumber>
    </submittedName>
</protein>
<dbReference type="EC" id="3.4.24.-" evidence="4"/>
<comment type="caution">
    <text evidence="4">The sequence shown here is derived from an EMBL/GenBank/DDBJ whole genome shotgun (WGS) entry which is preliminary data.</text>
</comment>
<evidence type="ECO:0000259" key="3">
    <source>
        <dbReference type="Pfam" id="PF05193"/>
    </source>
</evidence>
<dbReference type="InterPro" id="IPR011765">
    <property type="entry name" value="Pept_M16_N"/>
</dbReference>
<sequence length="418" mass="45111">MRRKTVLENGVRVITEAISSVRSASIGLWVDVGSSAEAPHLRGISHMVEHMLFKGTHHRSAREIAEALDSVGGDLNAFTDKETTCYYAKVIDRHVPLAIDVLSDMLTSSLFDPEELRKERNVVLEEIKMYEDAPDDLVHEVFSQQLWEGSDLGAPTIGFPETVGALESSDLHAHLAAHYAPNAVVLCAAGNVDHDEIVALARGALGAQSGKAALPVASAPPVRTALVRRSKEIEQVHLVLGGPCVSARDERRFALSVAQTILGGGMSSRLFQEVREKRGLVYTITAYGSTYREAGSLAVYAGTSLKNAQPCIDTILDEVDRLASVPVGEEELRQAKEHLKGSMTLGLESTSSRMMRLGRQELIHGREIPQEEIEARIDAVTTEGVLEIASLAFTSQRRALALVGPTTAAEVGWGAHGA</sequence>
<dbReference type="InterPro" id="IPR007863">
    <property type="entry name" value="Peptidase_M16_C"/>
</dbReference>
<dbReference type="GO" id="GO:0046872">
    <property type="term" value="F:metal ion binding"/>
    <property type="evidence" value="ECO:0007669"/>
    <property type="project" value="InterPro"/>
</dbReference>
<accession>E6PC75</accession>
<reference evidence="4" key="1">
    <citation type="submission" date="2009-10" db="EMBL/GenBank/DDBJ databases">
        <title>Diversity of trophic interactions inside an arsenic-rich microbial ecosystem.</title>
        <authorList>
            <person name="Bertin P.N."/>
            <person name="Heinrich-Salmeron A."/>
            <person name="Pelletier E."/>
            <person name="Goulhen-Chollet F."/>
            <person name="Arsene-Ploetze F."/>
            <person name="Gallien S."/>
            <person name="Calteau A."/>
            <person name="Vallenet D."/>
            <person name="Casiot C."/>
            <person name="Chane-Woon-Ming B."/>
            <person name="Giloteaux L."/>
            <person name="Barakat M."/>
            <person name="Bonnefoy V."/>
            <person name="Bruneel O."/>
            <person name="Chandler M."/>
            <person name="Cleiss J."/>
            <person name="Duran R."/>
            <person name="Elbaz-Poulichet F."/>
            <person name="Fonknechten N."/>
            <person name="Lauga B."/>
            <person name="Mornico D."/>
            <person name="Ortet P."/>
            <person name="Schaeffer C."/>
            <person name="Siguier P."/>
            <person name="Alexander Thil Smith A."/>
            <person name="Van Dorsselaer A."/>
            <person name="Weissenbach J."/>
            <person name="Medigue C."/>
            <person name="Le Paslier D."/>
        </authorList>
    </citation>
    <scope>NUCLEOTIDE SEQUENCE</scope>
</reference>
<dbReference type="PANTHER" id="PTHR11851">
    <property type="entry name" value="METALLOPROTEASE"/>
    <property type="match status" value="1"/>
</dbReference>
<gene>
    <name evidence="4" type="primary">mlpA</name>
    <name evidence="4" type="ORF">CARN1_1945</name>
</gene>
<dbReference type="GO" id="GO:0006508">
    <property type="term" value="P:proteolysis"/>
    <property type="evidence" value="ECO:0007669"/>
    <property type="project" value="UniProtKB-KW"/>
</dbReference>
<dbReference type="InterPro" id="IPR011249">
    <property type="entry name" value="Metalloenz_LuxS/M16"/>
</dbReference>
<dbReference type="GO" id="GO:0004222">
    <property type="term" value="F:metalloendopeptidase activity"/>
    <property type="evidence" value="ECO:0007669"/>
    <property type="project" value="InterPro"/>
</dbReference>
<feature type="domain" description="Peptidase M16 N-terminal" evidence="2">
    <location>
        <begin position="12"/>
        <end position="157"/>
    </location>
</feature>
<dbReference type="EMBL" id="CABL01000001">
    <property type="protein sequence ID" value="CBH74058.1"/>
    <property type="molecule type" value="Genomic_DNA"/>
</dbReference>
<organism evidence="4">
    <name type="scientific">mine drainage metagenome</name>
    <dbReference type="NCBI Taxonomy" id="410659"/>
    <lineage>
        <taxon>unclassified sequences</taxon>
        <taxon>metagenomes</taxon>
        <taxon>ecological metagenomes</taxon>
    </lineage>
</organism>
<dbReference type="PROSITE" id="PS00143">
    <property type="entry name" value="INSULINASE"/>
    <property type="match status" value="1"/>
</dbReference>
<evidence type="ECO:0000259" key="2">
    <source>
        <dbReference type="Pfam" id="PF00675"/>
    </source>
</evidence>
<dbReference type="AlphaFoldDB" id="E6PC75"/>
<proteinExistence type="inferred from homology"/>
<dbReference type="InterPro" id="IPR001431">
    <property type="entry name" value="Pept_M16_Zn_BS"/>
</dbReference>
<dbReference type="PANTHER" id="PTHR11851:SF49">
    <property type="entry name" value="MITOCHONDRIAL-PROCESSING PEPTIDASE SUBUNIT ALPHA"/>
    <property type="match status" value="1"/>
</dbReference>
<dbReference type="SUPFAM" id="SSF63411">
    <property type="entry name" value="LuxS/MPP-like metallohydrolase"/>
    <property type="match status" value="2"/>
</dbReference>
<keyword evidence="4" id="KW-0645">Protease</keyword>
<dbReference type="InterPro" id="IPR050361">
    <property type="entry name" value="MPP/UQCRC_Complex"/>
</dbReference>